<evidence type="ECO:0000256" key="1">
    <source>
        <dbReference type="SAM" id="MobiDB-lite"/>
    </source>
</evidence>
<accession>A0A4Y7U1D3</accession>
<dbReference type="AlphaFoldDB" id="A0A4Y7U1D3"/>
<comment type="caution">
    <text evidence="2">The sequence shown here is derived from an EMBL/GenBank/DDBJ whole genome shotgun (WGS) entry which is preliminary data.</text>
</comment>
<proteinExistence type="predicted"/>
<feature type="region of interest" description="Disordered" evidence="1">
    <location>
        <begin position="1"/>
        <end position="78"/>
    </location>
</feature>
<feature type="region of interest" description="Disordered" evidence="1">
    <location>
        <begin position="92"/>
        <end position="132"/>
    </location>
</feature>
<gene>
    <name evidence="2" type="ORF">FA13DRAFT_1704287</name>
</gene>
<dbReference type="EMBL" id="QPFP01000001">
    <property type="protein sequence ID" value="TEB40243.1"/>
    <property type="molecule type" value="Genomic_DNA"/>
</dbReference>
<sequence length="192" mass="20359">MPIFKGLPPPALQTPAQNTGVSEPIPLRGTGGALSPRKGEKGRVSWGPVLDGFATQGEVGMGRGERRSRKIESGTNRSPKWGCTRPVVCFTQDKLDRQPPAGRGWETGQVRRGRRSGTASGTAVKHTASRHATGARGAGWLGDVAMPTVVEGIETLVYTSVDVGGDGKRVELEENPRSKLMEMAGEEWGEGG</sequence>
<name>A0A4Y7U1D3_COPMI</name>
<organism evidence="2 3">
    <name type="scientific">Coprinellus micaceus</name>
    <name type="common">Glistening ink-cap mushroom</name>
    <name type="synonym">Coprinus micaceus</name>
    <dbReference type="NCBI Taxonomy" id="71717"/>
    <lineage>
        <taxon>Eukaryota</taxon>
        <taxon>Fungi</taxon>
        <taxon>Dikarya</taxon>
        <taxon>Basidiomycota</taxon>
        <taxon>Agaricomycotina</taxon>
        <taxon>Agaricomycetes</taxon>
        <taxon>Agaricomycetidae</taxon>
        <taxon>Agaricales</taxon>
        <taxon>Agaricineae</taxon>
        <taxon>Psathyrellaceae</taxon>
        <taxon>Coprinellus</taxon>
    </lineage>
</organism>
<evidence type="ECO:0000313" key="2">
    <source>
        <dbReference type="EMBL" id="TEB40243.1"/>
    </source>
</evidence>
<reference evidence="2 3" key="1">
    <citation type="journal article" date="2019" name="Nat. Ecol. Evol.">
        <title>Megaphylogeny resolves global patterns of mushroom evolution.</title>
        <authorList>
            <person name="Varga T."/>
            <person name="Krizsan K."/>
            <person name="Foldi C."/>
            <person name="Dima B."/>
            <person name="Sanchez-Garcia M."/>
            <person name="Sanchez-Ramirez S."/>
            <person name="Szollosi G.J."/>
            <person name="Szarkandi J.G."/>
            <person name="Papp V."/>
            <person name="Albert L."/>
            <person name="Andreopoulos W."/>
            <person name="Angelini C."/>
            <person name="Antonin V."/>
            <person name="Barry K.W."/>
            <person name="Bougher N.L."/>
            <person name="Buchanan P."/>
            <person name="Buyck B."/>
            <person name="Bense V."/>
            <person name="Catcheside P."/>
            <person name="Chovatia M."/>
            <person name="Cooper J."/>
            <person name="Damon W."/>
            <person name="Desjardin D."/>
            <person name="Finy P."/>
            <person name="Geml J."/>
            <person name="Haridas S."/>
            <person name="Hughes K."/>
            <person name="Justo A."/>
            <person name="Karasinski D."/>
            <person name="Kautmanova I."/>
            <person name="Kiss B."/>
            <person name="Kocsube S."/>
            <person name="Kotiranta H."/>
            <person name="LaButti K.M."/>
            <person name="Lechner B.E."/>
            <person name="Liimatainen K."/>
            <person name="Lipzen A."/>
            <person name="Lukacs Z."/>
            <person name="Mihaltcheva S."/>
            <person name="Morgado L.N."/>
            <person name="Niskanen T."/>
            <person name="Noordeloos M.E."/>
            <person name="Ohm R.A."/>
            <person name="Ortiz-Santana B."/>
            <person name="Ovrebo C."/>
            <person name="Racz N."/>
            <person name="Riley R."/>
            <person name="Savchenko A."/>
            <person name="Shiryaev A."/>
            <person name="Soop K."/>
            <person name="Spirin V."/>
            <person name="Szebenyi C."/>
            <person name="Tomsovsky M."/>
            <person name="Tulloss R.E."/>
            <person name="Uehling J."/>
            <person name="Grigoriev I.V."/>
            <person name="Vagvolgyi C."/>
            <person name="Papp T."/>
            <person name="Martin F.M."/>
            <person name="Miettinen O."/>
            <person name="Hibbett D.S."/>
            <person name="Nagy L.G."/>
        </authorList>
    </citation>
    <scope>NUCLEOTIDE SEQUENCE [LARGE SCALE GENOMIC DNA]</scope>
    <source>
        <strain evidence="2 3">FP101781</strain>
    </source>
</reference>
<evidence type="ECO:0000313" key="3">
    <source>
        <dbReference type="Proteomes" id="UP000298030"/>
    </source>
</evidence>
<keyword evidence="3" id="KW-1185">Reference proteome</keyword>
<dbReference type="Proteomes" id="UP000298030">
    <property type="component" value="Unassembled WGS sequence"/>
</dbReference>
<protein>
    <submittedName>
        <fullName evidence="2">Uncharacterized protein</fullName>
    </submittedName>
</protein>